<reference evidence="2 3" key="1">
    <citation type="submission" date="2016-10" db="EMBL/GenBank/DDBJ databases">
        <title>Proteomics and genomics reveal pathogen-plant mechanisms compatible with a hemibiotrophic lifestyle of Diplodia corticola.</title>
        <authorList>
            <person name="Fernandes I."/>
            <person name="De Jonge R."/>
            <person name="Van De Peer Y."/>
            <person name="Devreese B."/>
            <person name="Alves A."/>
            <person name="Esteves A.C."/>
        </authorList>
    </citation>
    <scope>NUCLEOTIDE SEQUENCE [LARGE SCALE GENOMIC DNA]</scope>
    <source>
        <strain evidence="2 3">CBS 112549</strain>
    </source>
</reference>
<feature type="signal peptide" evidence="1">
    <location>
        <begin position="1"/>
        <end position="22"/>
    </location>
</feature>
<dbReference type="OrthoDB" id="7984201at2759"/>
<dbReference type="GO" id="GO:0008081">
    <property type="term" value="F:phosphoric diester hydrolase activity"/>
    <property type="evidence" value="ECO:0007669"/>
    <property type="project" value="InterPro"/>
</dbReference>
<dbReference type="RefSeq" id="XP_020128555.1">
    <property type="nucleotide sequence ID" value="XM_020275324.1"/>
</dbReference>
<dbReference type="STRING" id="236234.A0A1J9RV72"/>
<dbReference type="PANTHER" id="PTHR13593">
    <property type="match status" value="1"/>
</dbReference>
<proteinExistence type="predicted"/>
<evidence type="ECO:0000313" key="3">
    <source>
        <dbReference type="Proteomes" id="UP000183809"/>
    </source>
</evidence>
<feature type="chain" id="PRO_5012476071" evidence="1">
    <location>
        <begin position="23"/>
        <end position="373"/>
    </location>
</feature>
<dbReference type="Proteomes" id="UP000183809">
    <property type="component" value="Unassembled WGS sequence"/>
</dbReference>
<name>A0A1J9RV72_9PEZI</name>
<dbReference type="PANTHER" id="PTHR13593:SF80">
    <property type="entry name" value="PLC-LIKE PHOSPHODIESTERASE"/>
    <property type="match status" value="1"/>
</dbReference>
<dbReference type="Pfam" id="PF26146">
    <property type="entry name" value="PI-PLC_X"/>
    <property type="match status" value="1"/>
</dbReference>
<protein>
    <submittedName>
        <fullName evidence="2">Plc-like tim beta alpha-barrel domain</fullName>
    </submittedName>
</protein>
<dbReference type="AlphaFoldDB" id="A0A1J9RV72"/>
<evidence type="ECO:0000256" key="1">
    <source>
        <dbReference type="SAM" id="SignalP"/>
    </source>
</evidence>
<dbReference type="GeneID" id="31015585"/>
<dbReference type="InterPro" id="IPR017946">
    <property type="entry name" value="PLC-like_Pdiesterase_TIM-brl"/>
</dbReference>
<keyword evidence="1" id="KW-0732">Signal</keyword>
<dbReference type="SUPFAM" id="SSF51695">
    <property type="entry name" value="PLC-like phosphodiesterases"/>
    <property type="match status" value="1"/>
</dbReference>
<comment type="caution">
    <text evidence="2">The sequence shown here is derived from an EMBL/GenBank/DDBJ whole genome shotgun (WGS) entry which is preliminary data.</text>
</comment>
<keyword evidence="3" id="KW-1185">Reference proteome</keyword>
<gene>
    <name evidence="2" type="ORF">BKCO1_3900018</name>
</gene>
<organism evidence="2 3">
    <name type="scientific">Diplodia corticola</name>
    <dbReference type="NCBI Taxonomy" id="236234"/>
    <lineage>
        <taxon>Eukaryota</taxon>
        <taxon>Fungi</taxon>
        <taxon>Dikarya</taxon>
        <taxon>Ascomycota</taxon>
        <taxon>Pezizomycotina</taxon>
        <taxon>Dothideomycetes</taxon>
        <taxon>Dothideomycetes incertae sedis</taxon>
        <taxon>Botryosphaeriales</taxon>
        <taxon>Botryosphaeriaceae</taxon>
        <taxon>Diplodia</taxon>
    </lineage>
</organism>
<dbReference type="EMBL" id="MNUE01000039">
    <property type="protein sequence ID" value="OJD32295.1"/>
    <property type="molecule type" value="Genomic_DNA"/>
</dbReference>
<dbReference type="InterPro" id="IPR051057">
    <property type="entry name" value="PI-PLC_domain"/>
</dbReference>
<dbReference type="GO" id="GO:0006629">
    <property type="term" value="P:lipid metabolic process"/>
    <property type="evidence" value="ECO:0007669"/>
    <property type="project" value="InterPro"/>
</dbReference>
<sequence length="373" mass="39108">MIFRTLARAASVLPLLSLSAAAETVCNNAASLCSKSYGNVTLLGAHDSPFLADSTTSYSSSGNQDYNSTVQLNAGVRLLTAQVHHYTDDNADEWHLCHSSCTLLDAGKLSDWLSEIKTWMDANTNDVVTLLLVNSDDASASDLAAEFTTSGIDDYAYTPESTTEAPSEWPTLQSMISNNTRLVTFVASLDASSNTAAPYLLDEFTFLYENAYDNTSPSNFSCEPDRPTSLKGDAESAASGDRLFLMNHFLYAESAFGIESPNTTYLATTNSANTTDVGEGSLGESAASCSETYGKAPWAVLVDFFNVGPAIEAVDNLNGVAGATSGRATVSEEKITQSTDSSVSSAGRASFGVPRGGAAVAAVVGVVVAVMAL</sequence>
<accession>A0A1J9RV72</accession>
<evidence type="ECO:0000313" key="2">
    <source>
        <dbReference type="EMBL" id="OJD32295.1"/>
    </source>
</evidence>
<dbReference type="Gene3D" id="3.20.20.190">
    <property type="entry name" value="Phosphatidylinositol (PI) phosphodiesterase"/>
    <property type="match status" value="1"/>
</dbReference>